<gene>
    <name evidence="2" type="ORF">QR680_013733</name>
</gene>
<evidence type="ECO:0000256" key="1">
    <source>
        <dbReference type="SAM" id="SignalP"/>
    </source>
</evidence>
<organism evidence="2 3">
    <name type="scientific">Steinernema hermaphroditum</name>
    <dbReference type="NCBI Taxonomy" id="289476"/>
    <lineage>
        <taxon>Eukaryota</taxon>
        <taxon>Metazoa</taxon>
        <taxon>Ecdysozoa</taxon>
        <taxon>Nematoda</taxon>
        <taxon>Chromadorea</taxon>
        <taxon>Rhabditida</taxon>
        <taxon>Tylenchina</taxon>
        <taxon>Panagrolaimomorpha</taxon>
        <taxon>Strongyloidoidea</taxon>
        <taxon>Steinernematidae</taxon>
        <taxon>Steinernema</taxon>
    </lineage>
</organism>
<comment type="caution">
    <text evidence="2">The sequence shown here is derived from an EMBL/GenBank/DDBJ whole genome shotgun (WGS) entry which is preliminary data.</text>
</comment>
<sequence>MKLILLLLLCASAFGRFDRLSYRKSVNRVHFLPPPEDIYDHCAESMDPTDCYYRYHFKNGLQRNYYALKECVAQTGDERFCAEFVKIDRQ</sequence>
<evidence type="ECO:0008006" key="4">
    <source>
        <dbReference type="Google" id="ProtNLM"/>
    </source>
</evidence>
<dbReference type="AlphaFoldDB" id="A0AA39I6G9"/>
<protein>
    <recommendedName>
        <fullName evidence="4">Chitin-binding type-2 domain-containing protein</fullName>
    </recommendedName>
</protein>
<keyword evidence="1" id="KW-0732">Signal</keyword>
<dbReference type="EMBL" id="JAUCMV010000002">
    <property type="protein sequence ID" value="KAK0418716.1"/>
    <property type="molecule type" value="Genomic_DNA"/>
</dbReference>
<accession>A0AA39I6G9</accession>
<feature type="signal peptide" evidence="1">
    <location>
        <begin position="1"/>
        <end position="15"/>
    </location>
</feature>
<evidence type="ECO:0000313" key="3">
    <source>
        <dbReference type="Proteomes" id="UP001175271"/>
    </source>
</evidence>
<feature type="chain" id="PRO_5041428517" description="Chitin-binding type-2 domain-containing protein" evidence="1">
    <location>
        <begin position="16"/>
        <end position="90"/>
    </location>
</feature>
<reference evidence="2" key="1">
    <citation type="submission" date="2023-06" db="EMBL/GenBank/DDBJ databases">
        <title>Genomic analysis of the entomopathogenic nematode Steinernema hermaphroditum.</title>
        <authorList>
            <person name="Schwarz E.M."/>
            <person name="Heppert J.K."/>
            <person name="Baniya A."/>
            <person name="Schwartz H.T."/>
            <person name="Tan C.-H."/>
            <person name="Antoshechkin I."/>
            <person name="Sternberg P.W."/>
            <person name="Goodrich-Blair H."/>
            <person name="Dillman A.R."/>
        </authorList>
    </citation>
    <scope>NUCLEOTIDE SEQUENCE</scope>
    <source>
        <strain evidence="2">PS9179</strain>
        <tissue evidence="2">Whole animal</tissue>
    </source>
</reference>
<name>A0AA39I6G9_9BILA</name>
<keyword evidence="3" id="KW-1185">Reference proteome</keyword>
<dbReference type="Proteomes" id="UP001175271">
    <property type="component" value="Unassembled WGS sequence"/>
</dbReference>
<proteinExistence type="predicted"/>
<evidence type="ECO:0000313" key="2">
    <source>
        <dbReference type="EMBL" id="KAK0418716.1"/>
    </source>
</evidence>